<feature type="compositionally biased region" description="Basic residues" evidence="1">
    <location>
        <begin position="167"/>
        <end position="183"/>
    </location>
</feature>
<feature type="compositionally biased region" description="Basic and acidic residues" evidence="1">
    <location>
        <begin position="1536"/>
        <end position="1562"/>
    </location>
</feature>
<feature type="compositionally biased region" description="Basic and acidic residues" evidence="1">
    <location>
        <begin position="794"/>
        <end position="805"/>
    </location>
</feature>
<feature type="compositionally biased region" description="Basic residues" evidence="1">
    <location>
        <begin position="1567"/>
        <end position="1576"/>
    </location>
</feature>
<feature type="region of interest" description="Disordered" evidence="1">
    <location>
        <begin position="734"/>
        <end position="765"/>
    </location>
</feature>
<feature type="region of interest" description="Disordered" evidence="1">
    <location>
        <begin position="404"/>
        <end position="430"/>
    </location>
</feature>
<organism evidence="2 3">
    <name type="scientific">Uncinula necator</name>
    <name type="common">Grape powdery mildew</name>
    <dbReference type="NCBI Taxonomy" id="52586"/>
    <lineage>
        <taxon>Eukaryota</taxon>
        <taxon>Fungi</taxon>
        <taxon>Dikarya</taxon>
        <taxon>Ascomycota</taxon>
        <taxon>Pezizomycotina</taxon>
        <taxon>Leotiomycetes</taxon>
        <taxon>Erysiphales</taxon>
        <taxon>Erysiphaceae</taxon>
        <taxon>Erysiphe</taxon>
    </lineage>
</organism>
<feature type="compositionally biased region" description="Basic and acidic residues" evidence="1">
    <location>
        <begin position="1763"/>
        <end position="1773"/>
    </location>
</feature>
<feature type="compositionally biased region" description="Basic and acidic residues" evidence="1">
    <location>
        <begin position="1230"/>
        <end position="1246"/>
    </location>
</feature>
<dbReference type="HOGENOM" id="CLU_235891_0_0_1"/>
<evidence type="ECO:0000313" key="3">
    <source>
        <dbReference type="Proteomes" id="UP000030854"/>
    </source>
</evidence>
<evidence type="ECO:0000313" key="2">
    <source>
        <dbReference type="EMBL" id="KHJ34499.1"/>
    </source>
</evidence>
<feature type="region of interest" description="Disordered" evidence="1">
    <location>
        <begin position="163"/>
        <end position="357"/>
    </location>
</feature>
<feature type="compositionally biased region" description="Polar residues" evidence="1">
    <location>
        <begin position="668"/>
        <end position="682"/>
    </location>
</feature>
<feature type="compositionally biased region" description="Basic and acidic residues" evidence="1">
    <location>
        <begin position="1820"/>
        <end position="1852"/>
    </location>
</feature>
<feature type="compositionally biased region" description="Acidic residues" evidence="1">
    <location>
        <begin position="240"/>
        <end position="253"/>
    </location>
</feature>
<feature type="region of interest" description="Disordered" evidence="1">
    <location>
        <begin position="1340"/>
        <end position="1699"/>
    </location>
</feature>
<dbReference type="EMBL" id="JNVN01000841">
    <property type="protein sequence ID" value="KHJ34499.1"/>
    <property type="molecule type" value="Genomic_DNA"/>
</dbReference>
<feature type="compositionally biased region" description="Basic and acidic residues" evidence="1">
    <location>
        <begin position="1442"/>
        <end position="1464"/>
    </location>
</feature>
<proteinExistence type="predicted"/>
<feature type="compositionally biased region" description="Basic and acidic residues" evidence="1">
    <location>
        <begin position="1638"/>
        <end position="1666"/>
    </location>
</feature>
<feature type="compositionally biased region" description="Basic and acidic residues" evidence="1">
    <location>
        <begin position="1407"/>
        <end position="1432"/>
    </location>
</feature>
<reference evidence="2 3" key="1">
    <citation type="journal article" date="2014" name="BMC Genomics">
        <title>Adaptive genomic structural variation in the grape powdery mildew pathogen, Erysiphe necator.</title>
        <authorList>
            <person name="Jones L."/>
            <person name="Riaz S."/>
            <person name="Morales-Cruz A."/>
            <person name="Amrine K.C."/>
            <person name="McGuire B."/>
            <person name="Gubler W.D."/>
            <person name="Walker M.A."/>
            <person name="Cantu D."/>
        </authorList>
    </citation>
    <scope>NUCLEOTIDE SEQUENCE [LARGE SCALE GENOMIC DNA]</scope>
    <source>
        <strain evidence="3">c</strain>
    </source>
</reference>
<comment type="caution">
    <text evidence="2">The sequence shown here is derived from an EMBL/GenBank/DDBJ whole genome shotgun (WGS) entry which is preliminary data.</text>
</comment>
<feature type="region of interest" description="Disordered" evidence="1">
    <location>
        <begin position="781"/>
        <end position="805"/>
    </location>
</feature>
<feature type="compositionally biased region" description="Basic residues" evidence="1">
    <location>
        <begin position="784"/>
        <end position="793"/>
    </location>
</feature>
<feature type="compositionally biased region" description="Basic and acidic residues" evidence="1">
    <location>
        <begin position="214"/>
        <end position="239"/>
    </location>
</feature>
<feature type="compositionally biased region" description="Basic and acidic residues" evidence="1">
    <location>
        <begin position="684"/>
        <end position="714"/>
    </location>
</feature>
<feature type="compositionally biased region" description="Basic and acidic residues" evidence="1">
    <location>
        <begin position="1614"/>
        <end position="1631"/>
    </location>
</feature>
<feature type="region of interest" description="Disordered" evidence="1">
    <location>
        <begin position="1719"/>
        <end position="1799"/>
    </location>
</feature>
<feature type="compositionally biased region" description="Basic and acidic residues" evidence="1">
    <location>
        <begin position="734"/>
        <end position="754"/>
    </location>
</feature>
<feature type="compositionally biased region" description="Basic and acidic residues" evidence="1">
    <location>
        <begin position="316"/>
        <end position="342"/>
    </location>
</feature>
<dbReference type="Proteomes" id="UP000030854">
    <property type="component" value="Unassembled WGS sequence"/>
</dbReference>
<keyword evidence="3" id="KW-1185">Reference proteome</keyword>
<feature type="region of interest" description="Disordered" evidence="1">
    <location>
        <begin position="1217"/>
        <end position="1288"/>
    </location>
</feature>
<feature type="region of interest" description="Disordered" evidence="1">
    <location>
        <begin position="1817"/>
        <end position="1874"/>
    </location>
</feature>
<feature type="compositionally biased region" description="Basic and acidic residues" evidence="1">
    <location>
        <begin position="1577"/>
        <end position="1592"/>
    </location>
</feature>
<name>A0A0B1PCW1_UNCNE</name>
<sequence>MAATESFPQCASAQIYSEFPRYHLETGHINEDTQVKLRIIATIWTLLCEVEENISPNISSIHQSSQITPCKSKKSNYFPGSNQAHKSSNSTSNDVLLRIKSTYDHGNYYKRCNSVATQFSPYFSTDCLHSLPIFKLINNKETPILSCSNSAISIDFQSTDGQYSMGNKKKTKNNNKNQHQKVKRNGDKNGQSKKYEEKDGSDEEDDNNNNLGRNNDKNQDGDGNKENRDGKKGDEKDETEKNDEEEDEEEEEEEKKNKKEERKESKDKFNSKNKKKENSRTKEKSEDKSSVDSNSHAYDDLNTSGYYPESSALKIKITEGRDLGSSDDKIACNKNEEEKLISPEKNSSEVSKTASSVLPNSIDKVDKRGNELVIDEPQGYISIENSNPKTKNILHTEELGEDIDSLEKLSLTPTNRGHREEEEKEEDISHLTSNADSFDAVDKKEENQETKIPEVSKSLELEELLENKKLTEDVEPMLSLTYQDLDPIQIPGTFNSGFSDDGKFSLLDKIDKKPSDLILVSNDCVVDKNCIADNLTVSNEIQTDKLAQEISCSPLNSSGDTENFLSQAILNVSPYRKNNRLERGDKKNKKNQKSFCTGIIQEKDDEQNINNILTENLDEILNFGRKDPEETSLSKFNKLDSASKIDQGIPEVAIKISDLEGVKESLNIDFQDSAPNNQSKTAKSNKEKKREQASLEAEMKKSKARASHQDKIDSKKYIETDDSLTTKSDLKVEENLELKVEEESQYKKTRENKVKAKPKPTGSPILCVDEKMKEVEAALISNSKKGHEKRVAKKKEENFSTKEDGNVVADNFRGEQQYTPENKSENVVEDIDMNILNQPADFNVFNASNVQSEANLNKIKLGEEDIILFKQDRFPQENCAQRNLISPHNHDEPAAESKKFIKSEEFSKLKTKANKTENKKPKGNVASKLESFEALQNHVTSRSSSKVSTLEESQALPLDDFLKSEISHLNSIKSEDVPGSVPLETVAKNLDLEKNLRKKAKKDLYPKKNINQKITVNEKIKIRSKDKELERIKMIKNEERDIEEDPIEIKKVQGNKYNESEINLSLVDSEALSELKDQKEPEEIGKPGESEELEQLKESEQILQSEDIEKLGEAVELVQLEEPGEILLLEDGGELQESSEHQFNEITLIENSALILSEVHKTTQFNLLKPENKTTKKQRSRVNRDGYSWGILGVASRRDVKKIAKRKSGDVKKVRVQQRTKHSTAVKSLAKKDPVGVSPKRADKAVRPPISRGISSIFAPPTRSKSISERRISVTRKPSSRRQTASEATVISPSFTGLENKPEIPLKVTKLLGISPSPGAIPVKKVKANSLKDEDIGFISNKEGFTSPEKNNQNIKIKNDDIMIDDSGGPSEPTMRRSESTRRTGFGGILSGLISTRSRPTAKRRNTGAEEDHRNPRRQERKIKQSSREICEVKMSGGLIDEDSRRQRSVRQNKEEEVKKDFHKNVAVVDNTQKARRLRRVERKSAEEAAERKAAKEAAERKAAEEAAERKAAEEAAERKAAELAHKARKARRAERRAAEQKFERKVTEEAADKILSEKEAAELAQKARRARRAARKAAEEGAERKVTELSQKHRTSQGVDRAERKSNAANTKRNIDKIDISNKTVAERASIENTQRVSDEERREWYRRKEVQQNERKIAEKEAKRAARRLQISKEKEEQKEVERRNSRKHCSSQEGEATGNCLKAEIYWVKANNRNPVSQIPEFEVEPTQRKKEQYSPLDISRNSKSSHRKLESPNGYQTPEKSEVRHEFNKRSSRQGLNPWPDSVKDARKKVNLRDPTFPISPLVSTCVEPLAATEQIKPRESRKSNSFKQKDISDERDERRKRDSRRIQETFTFTQENQGHERRSSHRSSTFVDHRVPSVHGSLLSRWKKLVGV</sequence>
<feature type="compositionally biased region" description="Polar residues" evidence="1">
    <location>
        <begin position="344"/>
        <end position="357"/>
    </location>
</feature>
<dbReference type="OMA" id="PLYNNWH"/>
<dbReference type="STRING" id="52586.A0A0B1PCW1"/>
<evidence type="ECO:0000256" key="1">
    <source>
        <dbReference type="SAM" id="MobiDB-lite"/>
    </source>
</evidence>
<gene>
    <name evidence="2" type="ORF">EV44_g4395</name>
</gene>
<accession>A0A0B1PCW1</accession>
<feature type="compositionally biased region" description="Basic and acidic residues" evidence="1">
    <location>
        <begin position="1073"/>
        <end position="1093"/>
    </location>
</feature>
<feature type="region of interest" description="Disordered" evidence="1">
    <location>
        <begin position="1072"/>
        <end position="1093"/>
    </location>
</feature>
<feature type="compositionally biased region" description="Basic and acidic residues" evidence="1">
    <location>
        <begin position="1483"/>
        <end position="1526"/>
    </location>
</feature>
<protein>
    <submittedName>
        <fullName evidence="2">Uncharacterized protein</fullName>
    </submittedName>
</protein>
<feature type="region of interest" description="Disordered" evidence="1">
    <location>
        <begin position="667"/>
        <end position="714"/>
    </location>
</feature>
<feature type="compositionally biased region" description="Basic and acidic residues" evidence="1">
    <location>
        <begin position="1673"/>
        <end position="1686"/>
    </location>
</feature>
<feature type="compositionally biased region" description="Basic and acidic residues" evidence="1">
    <location>
        <begin position="254"/>
        <end position="290"/>
    </location>
</feature>